<dbReference type="InterPro" id="IPR045518">
    <property type="entry name" value="2EXR"/>
</dbReference>
<protein>
    <recommendedName>
        <fullName evidence="1">2EXR domain-containing protein</fullName>
    </recommendedName>
</protein>
<dbReference type="GeneID" id="87840302"/>
<feature type="domain" description="2EXR" evidence="1">
    <location>
        <begin position="44"/>
        <end position="155"/>
    </location>
</feature>
<accession>A0AAE0HHL3</accession>
<dbReference type="RefSeq" id="XP_062660149.1">
    <property type="nucleotide sequence ID" value="XM_062803354.1"/>
</dbReference>
<organism evidence="2 3">
    <name type="scientific">Chaetomium fimeti</name>
    <dbReference type="NCBI Taxonomy" id="1854472"/>
    <lineage>
        <taxon>Eukaryota</taxon>
        <taxon>Fungi</taxon>
        <taxon>Dikarya</taxon>
        <taxon>Ascomycota</taxon>
        <taxon>Pezizomycotina</taxon>
        <taxon>Sordariomycetes</taxon>
        <taxon>Sordariomycetidae</taxon>
        <taxon>Sordariales</taxon>
        <taxon>Chaetomiaceae</taxon>
        <taxon>Chaetomium</taxon>
    </lineage>
</organism>
<dbReference type="Proteomes" id="UP001278766">
    <property type="component" value="Unassembled WGS sequence"/>
</dbReference>
<dbReference type="PANTHER" id="PTHR35910:SF6">
    <property type="entry name" value="2EXR DOMAIN-CONTAINING PROTEIN"/>
    <property type="match status" value="1"/>
</dbReference>
<name>A0AAE0HHL3_9PEZI</name>
<reference evidence="2" key="2">
    <citation type="submission" date="2023-06" db="EMBL/GenBank/DDBJ databases">
        <authorList>
            <consortium name="Lawrence Berkeley National Laboratory"/>
            <person name="Haridas S."/>
            <person name="Hensen N."/>
            <person name="Bonometti L."/>
            <person name="Westerberg I."/>
            <person name="Brannstrom I.O."/>
            <person name="Guillou S."/>
            <person name="Cros-Aarteil S."/>
            <person name="Calhoun S."/>
            <person name="Kuo A."/>
            <person name="Mondo S."/>
            <person name="Pangilinan J."/>
            <person name="Riley R."/>
            <person name="Labutti K."/>
            <person name="Andreopoulos B."/>
            <person name="Lipzen A."/>
            <person name="Chen C."/>
            <person name="Yanf M."/>
            <person name="Daum C."/>
            <person name="Ng V."/>
            <person name="Clum A."/>
            <person name="Steindorff A."/>
            <person name="Ohm R."/>
            <person name="Martin F."/>
            <person name="Silar P."/>
            <person name="Natvig D."/>
            <person name="Lalanne C."/>
            <person name="Gautier V."/>
            <person name="Ament-Velasquez S.L."/>
            <person name="Kruys A."/>
            <person name="Hutchinson M.I."/>
            <person name="Powell A.J."/>
            <person name="Barry K."/>
            <person name="Miller A.N."/>
            <person name="Grigoriev I.V."/>
            <person name="Debuchy R."/>
            <person name="Gladieux P."/>
            <person name="Thoren M.H."/>
            <person name="Johannesson H."/>
        </authorList>
    </citation>
    <scope>NUCLEOTIDE SEQUENCE</scope>
    <source>
        <strain evidence="2">CBS 168.71</strain>
    </source>
</reference>
<sequence>MNHGTSTDAADKVMGDSRMHMLFNDVHLSHLEATSPVPSFSAWPLFSRLPAEIRLYIWKAHLQRHRMIELDICPADGDSHCYTDRNHLGRIVSGRRYTFNIHGCGPSFAPPFSLLLQVNREARGAVLSFYHIHLPFPGRQRREQVLYLNPDYDVVYVRPREPESGPYRGFAPLLVDLLHDARAYDYKDQGIAHLALDRAYLDYMFDPTQAHLTPATLHPTAAASFGDILRCKLRSLFFVIGFRCRTRGMGLSLAKNWRFHFAQTFPLRRRGHAASGFHWFEADPRPGLELDLFQLPLSDDPREISQGWRRLESAFGITQEQRTARENHDDGFRFYICPTHDWPPSMIMRRADGTAIDLGVKKEEGEEWTRDDLAHHLKDEAENWATTREKLTSMSGGPGMFPKYAYTSPEATETLELMERLPCTAVGMWLFPPDAFKEFATLSMFSFNVTGIRPGLFLFDV</sequence>
<evidence type="ECO:0000313" key="3">
    <source>
        <dbReference type="Proteomes" id="UP001278766"/>
    </source>
</evidence>
<dbReference type="Pfam" id="PF20150">
    <property type="entry name" value="2EXR"/>
    <property type="match status" value="1"/>
</dbReference>
<reference evidence="2" key="1">
    <citation type="journal article" date="2023" name="Mol. Phylogenet. Evol.">
        <title>Genome-scale phylogeny and comparative genomics of the fungal order Sordariales.</title>
        <authorList>
            <person name="Hensen N."/>
            <person name="Bonometti L."/>
            <person name="Westerberg I."/>
            <person name="Brannstrom I.O."/>
            <person name="Guillou S."/>
            <person name="Cros-Aarteil S."/>
            <person name="Calhoun S."/>
            <person name="Haridas S."/>
            <person name="Kuo A."/>
            <person name="Mondo S."/>
            <person name="Pangilinan J."/>
            <person name="Riley R."/>
            <person name="LaButti K."/>
            <person name="Andreopoulos B."/>
            <person name="Lipzen A."/>
            <person name="Chen C."/>
            <person name="Yan M."/>
            <person name="Daum C."/>
            <person name="Ng V."/>
            <person name="Clum A."/>
            <person name="Steindorff A."/>
            <person name="Ohm R.A."/>
            <person name="Martin F."/>
            <person name="Silar P."/>
            <person name="Natvig D.O."/>
            <person name="Lalanne C."/>
            <person name="Gautier V."/>
            <person name="Ament-Velasquez S.L."/>
            <person name="Kruys A."/>
            <person name="Hutchinson M.I."/>
            <person name="Powell A.J."/>
            <person name="Barry K."/>
            <person name="Miller A.N."/>
            <person name="Grigoriev I.V."/>
            <person name="Debuchy R."/>
            <person name="Gladieux P."/>
            <person name="Hiltunen Thoren M."/>
            <person name="Johannesson H."/>
        </authorList>
    </citation>
    <scope>NUCLEOTIDE SEQUENCE</scope>
    <source>
        <strain evidence="2">CBS 168.71</strain>
    </source>
</reference>
<dbReference type="EMBL" id="JAUEPN010000003">
    <property type="protein sequence ID" value="KAK3296635.1"/>
    <property type="molecule type" value="Genomic_DNA"/>
</dbReference>
<gene>
    <name evidence="2" type="ORF">B0H64DRAFT_389819</name>
</gene>
<evidence type="ECO:0000259" key="1">
    <source>
        <dbReference type="Pfam" id="PF20150"/>
    </source>
</evidence>
<keyword evidence="3" id="KW-1185">Reference proteome</keyword>
<proteinExistence type="predicted"/>
<comment type="caution">
    <text evidence="2">The sequence shown here is derived from an EMBL/GenBank/DDBJ whole genome shotgun (WGS) entry which is preliminary data.</text>
</comment>
<evidence type="ECO:0000313" key="2">
    <source>
        <dbReference type="EMBL" id="KAK3296635.1"/>
    </source>
</evidence>
<dbReference type="AlphaFoldDB" id="A0AAE0HHL3"/>
<dbReference type="PANTHER" id="PTHR35910">
    <property type="entry name" value="2EXR DOMAIN-CONTAINING PROTEIN"/>
    <property type="match status" value="1"/>
</dbReference>